<evidence type="ECO:0000256" key="4">
    <source>
        <dbReference type="ARBA" id="ARBA00022840"/>
    </source>
</evidence>
<evidence type="ECO:0000313" key="9">
    <source>
        <dbReference type="Proteomes" id="UP001321825"/>
    </source>
</evidence>
<reference evidence="9" key="1">
    <citation type="journal article" date="2024" name="Int. J. Syst. Evol. Microbiol.">
        <title>Methylomarinovum tepidoasis sp. nov., a moderately thermophilic methanotroph of the family Methylothermaceae isolated from a deep-sea hydrothermal field.</title>
        <authorList>
            <person name="Hirayama H."/>
            <person name="Takaki Y."/>
            <person name="Abe M."/>
            <person name="Miyazaki M."/>
            <person name="Uematsu K."/>
            <person name="Matsui Y."/>
            <person name="Takai K."/>
        </authorList>
    </citation>
    <scope>NUCLEOTIDE SEQUENCE [LARGE SCALE GENOMIC DNA]</scope>
    <source>
        <strain evidence="9">IT-9</strain>
    </source>
</reference>
<dbReference type="InterPro" id="IPR011761">
    <property type="entry name" value="ATP-grasp"/>
</dbReference>
<dbReference type="SUPFAM" id="SSF56059">
    <property type="entry name" value="Glutathione synthetase ATP-binding domain-like"/>
    <property type="match status" value="1"/>
</dbReference>
<dbReference type="GO" id="GO:0006189">
    <property type="term" value="P:'de novo' IMP biosynthetic process"/>
    <property type="evidence" value="ECO:0007669"/>
    <property type="project" value="UniProtKB-UniRule"/>
</dbReference>
<dbReference type="HAMAP" id="MF_01928">
    <property type="entry name" value="PurK"/>
    <property type="match status" value="1"/>
</dbReference>
<keyword evidence="1 5" id="KW-0436">Ligase</keyword>
<keyword evidence="4 5" id="KW-0067">ATP-binding</keyword>
<feature type="domain" description="ATP-grasp" evidence="7">
    <location>
        <begin position="102"/>
        <end position="285"/>
    </location>
</feature>
<feature type="binding site" evidence="5">
    <location>
        <begin position="173"/>
        <end position="176"/>
    </location>
    <ligand>
        <name>ATP</name>
        <dbReference type="ChEBI" id="CHEBI:30616"/>
    </ligand>
</feature>
<dbReference type="InterPro" id="IPR054350">
    <property type="entry name" value="PurT/PurK_preATP-grasp"/>
</dbReference>
<keyword evidence="3 5" id="KW-0658">Purine biosynthesis</keyword>
<dbReference type="GO" id="GO:0046872">
    <property type="term" value="F:metal ion binding"/>
    <property type="evidence" value="ECO:0007669"/>
    <property type="project" value="InterPro"/>
</dbReference>
<evidence type="ECO:0000256" key="6">
    <source>
        <dbReference type="RuleBase" id="RU361200"/>
    </source>
</evidence>
<feature type="binding site" evidence="5">
    <location>
        <begin position="255"/>
        <end position="256"/>
    </location>
    <ligand>
        <name>ATP</name>
        <dbReference type="ChEBI" id="CHEBI:30616"/>
    </ligand>
</feature>
<dbReference type="InterPro" id="IPR040686">
    <property type="entry name" value="PurK_C"/>
</dbReference>
<name>A0AAU9CHN7_9GAMM</name>
<dbReference type="GO" id="GO:0004638">
    <property type="term" value="F:phosphoribosylaminoimidazole carboxylase activity"/>
    <property type="evidence" value="ECO:0007669"/>
    <property type="project" value="InterPro"/>
</dbReference>
<dbReference type="KEGG" id="mcau:MIT9_P0684"/>
<dbReference type="FunFam" id="3.40.50.20:FF:000016">
    <property type="entry name" value="N5-carboxyaminoimidazole ribonucleotide synthase"/>
    <property type="match status" value="1"/>
</dbReference>
<dbReference type="FunFam" id="3.30.1490.20:FF:000015">
    <property type="entry name" value="N5-carboxyaminoimidazole ribonucleotide synthase"/>
    <property type="match status" value="1"/>
</dbReference>
<evidence type="ECO:0000256" key="3">
    <source>
        <dbReference type="ARBA" id="ARBA00022755"/>
    </source>
</evidence>
<dbReference type="Gene3D" id="3.30.1490.20">
    <property type="entry name" value="ATP-grasp fold, A domain"/>
    <property type="match status" value="1"/>
</dbReference>
<dbReference type="PROSITE" id="PS50975">
    <property type="entry name" value="ATP_GRASP"/>
    <property type="match status" value="1"/>
</dbReference>
<protein>
    <recommendedName>
        <fullName evidence="5 6">N5-carboxyaminoimidazole ribonucleotide synthase</fullName>
        <shortName evidence="5 6">N5-CAIR synthase</shortName>
        <ecNumber evidence="5 6">6.3.4.18</ecNumber>
    </recommendedName>
    <alternativeName>
        <fullName evidence="5 6">5-(carboxyamino)imidazole ribonucleotide synthetase</fullName>
    </alternativeName>
</protein>
<evidence type="ECO:0000256" key="1">
    <source>
        <dbReference type="ARBA" id="ARBA00022598"/>
    </source>
</evidence>
<dbReference type="Gene3D" id="3.30.470.20">
    <property type="entry name" value="ATP-grasp fold, B domain"/>
    <property type="match status" value="1"/>
</dbReference>
<dbReference type="EMBL" id="AP024714">
    <property type="protein sequence ID" value="BCX81106.1"/>
    <property type="molecule type" value="Genomic_DNA"/>
</dbReference>
<dbReference type="NCBIfam" id="NF004679">
    <property type="entry name" value="PRK06019.1-5"/>
    <property type="match status" value="1"/>
</dbReference>
<dbReference type="InterPro" id="IPR016185">
    <property type="entry name" value="PreATP-grasp_dom_sf"/>
</dbReference>
<dbReference type="NCBIfam" id="TIGR01161">
    <property type="entry name" value="purK"/>
    <property type="match status" value="1"/>
</dbReference>
<sequence>MKIGIIGGGQLARMLILAGYPLGLDFAVLDPAPDACAGPLAEHLVAPYDDPEALARLADTCQVITYEFENVSLEGLSRLQDRTRIYPPLAALEASRDRLREKSLFRSLDIPTPPFVAIDSRENLEEAPKQLGWPFLVKTRRFGYDGKGQFLIRTAADMDAAWAELAGRPLIGEGFIPFDREVSVIAVRRASGETAFYPLSENLHKNGILHLARCRPGDPAAVQAQEYARCLLERLDYVGVLALELFEVNGRLLANEMAPRVHNSGHWTIEGAETSQFENHLRAILDLPLGGTEPVGHAAIVNFIGVLPALADVLAQPGVHCHFYGKAERPGRKVGHATVRAASAKALEARLHHLLALLP</sequence>
<dbReference type="InterPro" id="IPR013815">
    <property type="entry name" value="ATP_grasp_subdomain_1"/>
</dbReference>
<feature type="binding site" evidence="5">
    <location>
        <position position="204"/>
    </location>
    <ligand>
        <name>ATP</name>
        <dbReference type="ChEBI" id="CHEBI:30616"/>
    </ligand>
</feature>
<comment type="pathway">
    <text evidence="5 6">Purine metabolism; IMP biosynthesis via de novo pathway; 5-amino-1-(5-phospho-D-ribosyl)imidazole-4-carboxylate from 5-amino-1-(5-phospho-D-ribosyl)imidazole (N5-CAIR route): step 1/2.</text>
</comment>
<accession>A0AAU9CHN7</accession>
<proteinExistence type="inferred from homology"/>
<dbReference type="PANTHER" id="PTHR11609:SF5">
    <property type="entry name" value="PHOSPHORIBOSYLAMINOIMIDAZOLE CARBOXYLASE"/>
    <property type="match status" value="1"/>
</dbReference>
<dbReference type="InterPro" id="IPR003135">
    <property type="entry name" value="ATP-grasp_carboxylate-amine"/>
</dbReference>
<dbReference type="AlphaFoldDB" id="A0AAU9CHN7"/>
<feature type="binding site" evidence="5">
    <location>
        <begin position="143"/>
        <end position="149"/>
    </location>
    <ligand>
        <name>ATP</name>
        <dbReference type="ChEBI" id="CHEBI:30616"/>
    </ligand>
</feature>
<dbReference type="Pfam" id="PF22660">
    <property type="entry name" value="RS_preATP-grasp-like"/>
    <property type="match status" value="1"/>
</dbReference>
<dbReference type="NCBIfam" id="NF004676">
    <property type="entry name" value="PRK06019.1-2"/>
    <property type="match status" value="1"/>
</dbReference>
<comment type="subunit">
    <text evidence="5 6">Homodimer.</text>
</comment>
<dbReference type="InterPro" id="IPR011054">
    <property type="entry name" value="Rudment_hybrid_motif"/>
</dbReference>
<evidence type="ECO:0000256" key="5">
    <source>
        <dbReference type="HAMAP-Rule" id="MF_01928"/>
    </source>
</evidence>
<dbReference type="SUPFAM" id="SSF51246">
    <property type="entry name" value="Rudiment single hybrid motif"/>
    <property type="match status" value="1"/>
</dbReference>
<evidence type="ECO:0000259" key="7">
    <source>
        <dbReference type="PROSITE" id="PS50975"/>
    </source>
</evidence>
<organism evidence="8 9">
    <name type="scientific">Methylomarinovum caldicuralii</name>
    <dbReference type="NCBI Taxonomy" id="438856"/>
    <lineage>
        <taxon>Bacteria</taxon>
        <taxon>Pseudomonadati</taxon>
        <taxon>Pseudomonadota</taxon>
        <taxon>Gammaproteobacteria</taxon>
        <taxon>Methylococcales</taxon>
        <taxon>Methylothermaceae</taxon>
        <taxon>Methylomarinovum</taxon>
    </lineage>
</organism>
<gene>
    <name evidence="5 6" type="primary">purK</name>
    <name evidence="8" type="ORF">MIT9_P0684</name>
</gene>
<dbReference type="RefSeq" id="WP_317706044.1">
    <property type="nucleotide sequence ID" value="NZ_AP024714.1"/>
</dbReference>
<dbReference type="Proteomes" id="UP001321825">
    <property type="component" value="Chromosome"/>
</dbReference>
<comment type="similarity">
    <text evidence="5 6">Belongs to the PurK/PurT family.</text>
</comment>
<dbReference type="PANTHER" id="PTHR11609">
    <property type="entry name" value="PURINE BIOSYNTHESIS PROTEIN 6/7, PUR6/7"/>
    <property type="match status" value="1"/>
</dbReference>
<dbReference type="SUPFAM" id="SSF52440">
    <property type="entry name" value="PreATP-grasp domain"/>
    <property type="match status" value="1"/>
</dbReference>
<feature type="binding site" evidence="5">
    <location>
        <position position="181"/>
    </location>
    <ligand>
        <name>ATP</name>
        <dbReference type="ChEBI" id="CHEBI:30616"/>
    </ligand>
</feature>
<comment type="catalytic activity">
    <reaction evidence="5 6">
        <text>5-amino-1-(5-phospho-beta-D-ribosyl)imidazole + hydrogencarbonate + ATP = 5-carboxyamino-1-(5-phospho-D-ribosyl)imidazole + ADP + phosphate + 2 H(+)</text>
        <dbReference type="Rhea" id="RHEA:19317"/>
        <dbReference type="ChEBI" id="CHEBI:15378"/>
        <dbReference type="ChEBI" id="CHEBI:17544"/>
        <dbReference type="ChEBI" id="CHEBI:30616"/>
        <dbReference type="ChEBI" id="CHEBI:43474"/>
        <dbReference type="ChEBI" id="CHEBI:58730"/>
        <dbReference type="ChEBI" id="CHEBI:137981"/>
        <dbReference type="ChEBI" id="CHEBI:456216"/>
        <dbReference type="EC" id="6.3.4.18"/>
    </reaction>
</comment>
<feature type="binding site" evidence="5">
    <location>
        <position position="98"/>
    </location>
    <ligand>
        <name>ATP</name>
        <dbReference type="ChEBI" id="CHEBI:30616"/>
    </ligand>
</feature>
<evidence type="ECO:0000313" key="8">
    <source>
        <dbReference type="EMBL" id="BCX81106.1"/>
    </source>
</evidence>
<dbReference type="Pfam" id="PF17769">
    <property type="entry name" value="PurK_C"/>
    <property type="match status" value="1"/>
</dbReference>
<dbReference type="Gene3D" id="3.40.50.20">
    <property type="match status" value="1"/>
</dbReference>
<dbReference type="GO" id="GO:0005829">
    <property type="term" value="C:cytosol"/>
    <property type="evidence" value="ECO:0007669"/>
    <property type="project" value="TreeGrafter"/>
</dbReference>
<dbReference type="GO" id="GO:0034028">
    <property type="term" value="F:5-(carboxyamino)imidazole ribonucleotide synthase activity"/>
    <property type="evidence" value="ECO:0007669"/>
    <property type="project" value="UniProtKB-UniRule"/>
</dbReference>
<dbReference type="GO" id="GO:0005524">
    <property type="term" value="F:ATP binding"/>
    <property type="evidence" value="ECO:0007669"/>
    <property type="project" value="UniProtKB-UniRule"/>
</dbReference>
<keyword evidence="2 5" id="KW-0547">Nucleotide-binding</keyword>
<keyword evidence="9" id="KW-1185">Reference proteome</keyword>
<feature type="binding site" evidence="5">
    <location>
        <position position="138"/>
    </location>
    <ligand>
        <name>ATP</name>
        <dbReference type="ChEBI" id="CHEBI:30616"/>
    </ligand>
</feature>
<dbReference type="InterPro" id="IPR005875">
    <property type="entry name" value="PurK"/>
</dbReference>
<comment type="function">
    <text evidence="5">Catalyzes the ATP-dependent conversion of 5-aminoimidazole ribonucleotide (AIR) and HCO(3)(-) to N5-carboxyaminoimidazole ribonucleotide (N5-CAIR).</text>
</comment>
<evidence type="ECO:0000256" key="2">
    <source>
        <dbReference type="ARBA" id="ARBA00022741"/>
    </source>
</evidence>
<dbReference type="EC" id="6.3.4.18" evidence="5 6"/>
<dbReference type="Pfam" id="PF02222">
    <property type="entry name" value="ATP-grasp"/>
    <property type="match status" value="1"/>
</dbReference>
<comment type="function">
    <text evidence="6">Catalyzes the ATP-dependent conversion of 5-aminoimidazole ribonucleotide (AIR) and HCO(3)- to N5-carboxyaminoimidazole ribonucleotide (N5-CAIR).</text>
</comment>